<keyword evidence="3" id="KW-1185">Reference proteome</keyword>
<dbReference type="EMBL" id="MU856089">
    <property type="protein sequence ID" value="KAK3897702.1"/>
    <property type="molecule type" value="Genomic_DNA"/>
</dbReference>
<gene>
    <name evidence="2" type="ORF">C8A05DRAFT_38731</name>
</gene>
<organism evidence="2 3">
    <name type="scientific">Staphylotrichum tortipilum</name>
    <dbReference type="NCBI Taxonomy" id="2831512"/>
    <lineage>
        <taxon>Eukaryota</taxon>
        <taxon>Fungi</taxon>
        <taxon>Dikarya</taxon>
        <taxon>Ascomycota</taxon>
        <taxon>Pezizomycotina</taxon>
        <taxon>Sordariomycetes</taxon>
        <taxon>Sordariomycetidae</taxon>
        <taxon>Sordariales</taxon>
        <taxon>Chaetomiaceae</taxon>
        <taxon>Staphylotrichum</taxon>
    </lineage>
</organism>
<dbReference type="SUPFAM" id="SSF51197">
    <property type="entry name" value="Clavaminate synthase-like"/>
    <property type="match status" value="1"/>
</dbReference>
<reference evidence="2" key="1">
    <citation type="journal article" date="2023" name="Mol. Phylogenet. Evol.">
        <title>Genome-scale phylogeny and comparative genomics of the fungal order Sordariales.</title>
        <authorList>
            <person name="Hensen N."/>
            <person name="Bonometti L."/>
            <person name="Westerberg I."/>
            <person name="Brannstrom I.O."/>
            <person name="Guillou S."/>
            <person name="Cros-Aarteil S."/>
            <person name="Calhoun S."/>
            <person name="Haridas S."/>
            <person name="Kuo A."/>
            <person name="Mondo S."/>
            <person name="Pangilinan J."/>
            <person name="Riley R."/>
            <person name="LaButti K."/>
            <person name="Andreopoulos B."/>
            <person name="Lipzen A."/>
            <person name="Chen C."/>
            <person name="Yan M."/>
            <person name="Daum C."/>
            <person name="Ng V."/>
            <person name="Clum A."/>
            <person name="Steindorff A."/>
            <person name="Ohm R.A."/>
            <person name="Martin F."/>
            <person name="Silar P."/>
            <person name="Natvig D.O."/>
            <person name="Lalanne C."/>
            <person name="Gautier V."/>
            <person name="Ament-Velasquez S.L."/>
            <person name="Kruys A."/>
            <person name="Hutchinson M.I."/>
            <person name="Powell A.J."/>
            <person name="Barry K."/>
            <person name="Miller A.N."/>
            <person name="Grigoriev I.V."/>
            <person name="Debuchy R."/>
            <person name="Gladieux P."/>
            <person name="Hiltunen Thoren M."/>
            <person name="Johannesson H."/>
        </authorList>
    </citation>
    <scope>NUCLEOTIDE SEQUENCE</scope>
    <source>
        <strain evidence="2">CBS 103.79</strain>
    </source>
</reference>
<accession>A0AAN6MC88</accession>
<dbReference type="PROSITE" id="PS51184">
    <property type="entry name" value="JMJC"/>
    <property type="match status" value="1"/>
</dbReference>
<dbReference type="InterPro" id="IPR003347">
    <property type="entry name" value="JmjC_dom"/>
</dbReference>
<dbReference type="Proteomes" id="UP001303889">
    <property type="component" value="Unassembled WGS sequence"/>
</dbReference>
<sequence length="387" mass="43288">MFRVTAIVPAHARLLGRRHVVTWSQFSGGPSPALLHETSNRISVHDFRRDVRLENKPLVFRERIDPVMEDDGATPISRGSSSGPRPIPFPAAHDWFTDTPVGGKRSTPRLDKHLGHVVPYELILDPHGSPVANDGQAATVAHFLEFLEKSLSPDQKAMYTLLRAHLDPEQLRHGHLGTGFVRFYAPLALLHYAVLHNASCEPADRLSQLYIAQLPLTDLPEELREDVPTPPQLADTPLGQNPPSLFVDIYNSSLWLGLEPTFTPWHRDPNPNLLCQLLGAKKVRLTAPPQGEALLRDVATRLGRPADGRAAIRGEDMMGRAQREAEMDAVWGPKARSFISEVVLEPFDMMYIPTGWWHSVMSEGTEKGGLNMSVNWWFRTRVPRPRG</sequence>
<evidence type="ECO:0000259" key="1">
    <source>
        <dbReference type="PROSITE" id="PS51184"/>
    </source>
</evidence>
<name>A0AAN6MC88_9PEZI</name>
<feature type="domain" description="JmjC" evidence="1">
    <location>
        <begin position="203"/>
        <end position="387"/>
    </location>
</feature>
<evidence type="ECO:0000313" key="2">
    <source>
        <dbReference type="EMBL" id="KAK3897702.1"/>
    </source>
</evidence>
<reference evidence="2" key="2">
    <citation type="submission" date="2023-05" db="EMBL/GenBank/DDBJ databases">
        <authorList>
            <consortium name="Lawrence Berkeley National Laboratory"/>
            <person name="Steindorff A."/>
            <person name="Hensen N."/>
            <person name="Bonometti L."/>
            <person name="Westerberg I."/>
            <person name="Brannstrom I.O."/>
            <person name="Guillou S."/>
            <person name="Cros-Aarteil S."/>
            <person name="Calhoun S."/>
            <person name="Haridas S."/>
            <person name="Kuo A."/>
            <person name="Mondo S."/>
            <person name="Pangilinan J."/>
            <person name="Riley R."/>
            <person name="Labutti K."/>
            <person name="Andreopoulos B."/>
            <person name="Lipzen A."/>
            <person name="Chen C."/>
            <person name="Yanf M."/>
            <person name="Daum C."/>
            <person name="Ng V."/>
            <person name="Clum A."/>
            <person name="Ohm R."/>
            <person name="Martin F."/>
            <person name="Silar P."/>
            <person name="Natvig D."/>
            <person name="Lalanne C."/>
            <person name="Gautier V."/>
            <person name="Ament-Velasquez S.L."/>
            <person name="Kruys A."/>
            <person name="Hutchinson M.I."/>
            <person name="Powell A.J."/>
            <person name="Barry K."/>
            <person name="Miller A.N."/>
            <person name="Grigoriev I.V."/>
            <person name="Debuchy R."/>
            <person name="Gladieux P."/>
            <person name="Thoren M.H."/>
            <person name="Johannesson H."/>
        </authorList>
    </citation>
    <scope>NUCLEOTIDE SEQUENCE</scope>
    <source>
        <strain evidence="2">CBS 103.79</strain>
    </source>
</reference>
<proteinExistence type="predicted"/>
<dbReference type="InterPro" id="IPR041667">
    <property type="entry name" value="Cupin_8"/>
</dbReference>
<dbReference type="PANTHER" id="PTHR12461">
    <property type="entry name" value="HYPOXIA-INDUCIBLE FACTOR 1 ALPHA INHIBITOR-RELATED"/>
    <property type="match status" value="1"/>
</dbReference>
<evidence type="ECO:0000313" key="3">
    <source>
        <dbReference type="Proteomes" id="UP001303889"/>
    </source>
</evidence>
<dbReference type="PANTHER" id="PTHR12461:SF105">
    <property type="entry name" value="HYPOXIA-INDUCIBLE FACTOR 1-ALPHA INHIBITOR"/>
    <property type="match status" value="1"/>
</dbReference>
<dbReference type="AlphaFoldDB" id="A0AAN6MC88"/>
<dbReference type="Pfam" id="PF13621">
    <property type="entry name" value="Cupin_8"/>
    <property type="match status" value="1"/>
</dbReference>
<comment type="caution">
    <text evidence="2">The sequence shown here is derived from an EMBL/GenBank/DDBJ whole genome shotgun (WGS) entry which is preliminary data.</text>
</comment>
<protein>
    <recommendedName>
        <fullName evidence="1">JmjC domain-containing protein</fullName>
    </recommendedName>
</protein>
<dbReference type="Gene3D" id="2.60.120.650">
    <property type="entry name" value="Cupin"/>
    <property type="match status" value="1"/>
</dbReference>